<reference evidence="3 4" key="1">
    <citation type="journal article" date="2021" name="Hortic Res">
        <title>Chromosome-scale assembly of the Dendrobium chrysotoxum genome enhances the understanding of orchid evolution.</title>
        <authorList>
            <person name="Zhang Y."/>
            <person name="Zhang G.Q."/>
            <person name="Zhang D."/>
            <person name="Liu X.D."/>
            <person name="Xu X.Y."/>
            <person name="Sun W.H."/>
            <person name="Yu X."/>
            <person name="Zhu X."/>
            <person name="Wang Z.W."/>
            <person name="Zhao X."/>
            <person name="Zhong W.Y."/>
            <person name="Chen H."/>
            <person name="Yin W.L."/>
            <person name="Huang T."/>
            <person name="Niu S.C."/>
            <person name="Liu Z.J."/>
        </authorList>
    </citation>
    <scope>NUCLEOTIDE SEQUENCE [LARGE SCALE GENOMIC DNA]</scope>
    <source>
        <strain evidence="3">Lindl</strain>
    </source>
</reference>
<evidence type="ECO:0000313" key="3">
    <source>
        <dbReference type="EMBL" id="KAH0450784.1"/>
    </source>
</evidence>
<dbReference type="AlphaFoldDB" id="A0AAV7G575"/>
<evidence type="ECO:0000313" key="4">
    <source>
        <dbReference type="Proteomes" id="UP000775213"/>
    </source>
</evidence>
<keyword evidence="1" id="KW-0808">Transferase</keyword>
<dbReference type="GO" id="GO:0003723">
    <property type="term" value="F:RNA binding"/>
    <property type="evidence" value="ECO:0007669"/>
    <property type="project" value="UniProtKB-KW"/>
</dbReference>
<keyword evidence="1" id="KW-0694">RNA-binding</keyword>
<organism evidence="3 4">
    <name type="scientific">Dendrobium chrysotoxum</name>
    <name type="common">Orchid</name>
    <dbReference type="NCBI Taxonomy" id="161865"/>
    <lineage>
        <taxon>Eukaryota</taxon>
        <taxon>Viridiplantae</taxon>
        <taxon>Streptophyta</taxon>
        <taxon>Embryophyta</taxon>
        <taxon>Tracheophyta</taxon>
        <taxon>Spermatophyta</taxon>
        <taxon>Magnoliopsida</taxon>
        <taxon>Liliopsida</taxon>
        <taxon>Asparagales</taxon>
        <taxon>Orchidaceae</taxon>
        <taxon>Epidendroideae</taxon>
        <taxon>Malaxideae</taxon>
        <taxon>Dendrobiinae</taxon>
        <taxon>Dendrobium</taxon>
    </lineage>
</organism>
<comment type="similarity">
    <text evidence="1">Belongs to the RdRP family.</text>
</comment>
<comment type="catalytic activity">
    <reaction evidence="1">
        <text>RNA(n) + a ribonucleoside 5'-triphosphate = RNA(n+1) + diphosphate</text>
        <dbReference type="Rhea" id="RHEA:21248"/>
        <dbReference type="Rhea" id="RHEA-COMP:14527"/>
        <dbReference type="Rhea" id="RHEA-COMP:17342"/>
        <dbReference type="ChEBI" id="CHEBI:33019"/>
        <dbReference type="ChEBI" id="CHEBI:61557"/>
        <dbReference type="ChEBI" id="CHEBI:140395"/>
        <dbReference type="EC" id="2.7.7.48"/>
    </reaction>
</comment>
<dbReference type="Proteomes" id="UP000775213">
    <property type="component" value="Unassembled WGS sequence"/>
</dbReference>
<protein>
    <recommendedName>
        <fullName evidence="1">RNA-dependent RNA polymerase</fullName>
        <ecNumber evidence="1">2.7.7.48</ecNumber>
    </recommendedName>
</protein>
<dbReference type="Pfam" id="PF05183">
    <property type="entry name" value="RdRP"/>
    <property type="match status" value="1"/>
</dbReference>
<proteinExistence type="inferred from homology"/>
<keyword evidence="4" id="KW-1185">Reference proteome</keyword>
<name>A0AAV7G575_DENCH</name>
<comment type="function">
    <text evidence="1">Probably involved in the RNA silencing pathway and required for the generation of small interfering RNAs (siRNAs).</text>
</comment>
<dbReference type="GO" id="GO:0031047">
    <property type="term" value="P:regulatory ncRNA-mediated gene silencing"/>
    <property type="evidence" value="ECO:0007669"/>
    <property type="project" value="UniProtKB-KW"/>
</dbReference>
<evidence type="ECO:0000256" key="1">
    <source>
        <dbReference type="RuleBase" id="RU363098"/>
    </source>
</evidence>
<dbReference type="GO" id="GO:0003968">
    <property type="term" value="F:RNA-directed RNA polymerase activity"/>
    <property type="evidence" value="ECO:0007669"/>
    <property type="project" value="UniProtKB-KW"/>
</dbReference>
<keyword evidence="1" id="KW-0548">Nucleotidyltransferase</keyword>
<dbReference type="EMBL" id="JAGFBR010000018">
    <property type="protein sequence ID" value="KAH0450784.1"/>
    <property type="molecule type" value="Genomic_DNA"/>
</dbReference>
<evidence type="ECO:0000259" key="2">
    <source>
        <dbReference type="Pfam" id="PF05183"/>
    </source>
</evidence>
<keyword evidence="1" id="KW-0696">RNA-directed RNA polymerase</keyword>
<gene>
    <name evidence="3" type="ORF">IEQ34_021476</name>
</gene>
<keyword evidence="1" id="KW-0943">RNA-mediated gene silencing</keyword>
<dbReference type="InterPro" id="IPR057596">
    <property type="entry name" value="RDRP_core"/>
</dbReference>
<feature type="domain" description="RDRP core" evidence="2">
    <location>
        <begin position="41"/>
        <end position="101"/>
    </location>
</feature>
<dbReference type="EC" id="2.7.7.48" evidence="1"/>
<sequence length="103" mass="11736">MQGVLDEFKRLDRALNTREYNSSIVEPVCGAYDYADLLLFHSVKPLLIQFRLFNNGYAVKGTLLINKQLPFRTIHIRPSMIKVRTDPDALAVQSNSLEIVGTR</sequence>
<accession>A0AAV7G575</accession>
<comment type="caution">
    <text evidence="3">The sequence shown here is derived from an EMBL/GenBank/DDBJ whole genome shotgun (WGS) entry which is preliminary data.</text>
</comment>